<feature type="domain" description="Cytochrome b5 heme-binding" evidence="4">
    <location>
        <begin position="73"/>
        <end position="146"/>
    </location>
</feature>
<gene>
    <name evidence="6" type="primary">LOC102809262</name>
</gene>
<keyword evidence="3" id="KW-1133">Transmembrane helix</keyword>
<dbReference type="InterPro" id="IPR050577">
    <property type="entry name" value="MAPR/NEUFC/NENF-like"/>
</dbReference>
<organism evidence="5 6">
    <name type="scientific">Saccoglossus kowalevskii</name>
    <name type="common">Acorn worm</name>
    <dbReference type="NCBI Taxonomy" id="10224"/>
    <lineage>
        <taxon>Eukaryota</taxon>
        <taxon>Metazoa</taxon>
        <taxon>Hemichordata</taxon>
        <taxon>Enteropneusta</taxon>
        <taxon>Harrimaniidae</taxon>
        <taxon>Saccoglossus</taxon>
    </lineage>
</organism>
<evidence type="ECO:0000259" key="4">
    <source>
        <dbReference type="SMART" id="SM01117"/>
    </source>
</evidence>
<evidence type="ECO:0000256" key="1">
    <source>
        <dbReference type="ARBA" id="ARBA00038357"/>
    </source>
</evidence>
<proteinExistence type="inferred from homology"/>
<feature type="transmembrane region" description="Helical" evidence="3">
    <location>
        <begin position="25"/>
        <end position="47"/>
    </location>
</feature>
<evidence type="ECO:0000313" key="6">
    <source>
        <dbReference type="RefSeq" id="XP_006816969.1"/>
    </source>
</evidence>
<protein>
    <submittedName>
        <fullName evidence="6">Membrane-associated progesterone receptor component 1-like</fullName>
    </submittedName>
</protein>
<dbReference type="SUPFAM" id="SSF55856">
    <property type="entry name" value="Cytochrome b5-like heme/steroid binding domain"/>
    <property type="match status" value="1"/>
</dbReference>
<dbReference type="Proteomes" id="UP000694865">
    <property type="component" value="Unplaced"/>
</dbReference>
<dbReference type="Gene3D" id="3.10.120.10">
    <property type="entry name" value="Cytochrome b5-like heme/steroid binding domain"/>
    <property type="match status" value="1"/>
</dbReference>
<evidence type="ECO:0000256" key="3">
    <source>
        <dbReference type="SAM" id="Phobius"/>
    </source>
</evidence>
<dbReference type="InterPro" id="IPR036400">
    <property type="entry name" value="Cyt_B5-like_heme/steroid_sf"/>
</dbReference>
<sequence length="146" mass="16459">MAAEEVGDAAQQSSESTEQIEAPGFLLELFSSPLNIALLAICFYLLYQILARNKPVEAPPRPPELPRLRKRDFTMDELREYSGGENTEGRILVAVNSKVFDVTRGKKFYGPEKYDYIGKLLKPGEEPSEYSDEEHSEASEAEKKEN</sequence>
<dbReference type="PANTHER" id="PTHR10281">
    <property type="entry name" value="MEMBRANE-ASSOCIATED PROGESTERONE RECEPTOR COMPONENT-RELATED"/>
    <property type="match status" value="1"/>
</dbReference>
<dbReference type="RefSeq" id="XP_006816969.1">
    <property type="nucleotide sequence ID" value="XM_006816906.1"/>
</dbReference>
<feature type="compositionally biased region" description="Acidic residues" evidence="2">
    <location>
        <begin position="126"/>
        <end position="135"/>
    </location>
</feature>
<evidence type="ECO:0000313" key="5">
    <source>
        <dbReference type="Proteomes" id="UP000694865"/>
    </source>
</evidence>
<feature type="region of interest" description="Disordered" evidence="2">
    <location>
        <begin position="124"/>
        <end position="146"/>
    </location>
</feature>
<dbReference type="SMART" id="SM01117">
    <property type="entry name" value="Cyt-b5"/>
    <property type="match status" value="1"/>
</dbReference>
<comment type="similarity">
    <text evidence="1">Belongs to the cytochrome b5 family. MAPR subfamily.</text>
</comment>
<dbReference type="PANTHER" id="PTHR10281:SF106">
    <property type="entry name" value="IP06960P-RELATED"/>
    <property type="match status" value="1"/>
</dbReference>
<dbReference type="InterPro" id="IPR001199">
    <property type="entry name" value="Cyt_B5-like_heme/steroid-bd"/>
</dbReference>
<feature type="compositionally biased region" description="Basic and acidic residues" evidence="2">
    <location>
        <begin position="136"/>
        <end position="146"/>
    </location>
</feature>
<evidence type="ECO:0000256" key="2">
    <source>
        <dbReference type="SAM" id="MobiDB-lite"/>
    </source>
</evidence>
<keyword evidence="5" id="KW-1185">Reference proteome</keyword>
<accession>A0ABM0MAC8</accession>
<keyword evidence="3" id="KW-0472">Membrane</keyword>
<name>A0ABM0MAC8_SACKO</name>
<keyword evidence="3" id="KW-0812">Transmembrane</keyword>
<reference evidence="6" key="1">
    <citation type="submission" date="2025-08" db="UniProtKB">
        <authorList>
            <consortium name="RefSeq"/>
        </authorList>
    </citation>
    <scope>IDENTIFICATION</scope>
    <source>
        <tissue evidence="6">Testes</tissue>
    </source>
</reference>
<dbReference type="GeneID" id="102809262"/>